<dbReference type="Proteomes" id="UP000179242">
    <property type="component" value="Unassembled WGS sequence"/>
</dbReference>
<reference evidence="1 2" key="1">
    <citation type="journal article" date="2016" name="Nat. Commun.">
        <title>Thousands of microbial genomes shed light on interconnected biogeochemical processes in an aquifer system.</title>
        <authorList>
            <person name="Anantharaman K."/>
            <person name="Brown C.T."/>
            <person name="Hug L.A."/>
            <person name="Sharon I."/>
            <person name="Castelle C.J."/>
            <person name="Probst A.J."/>
            <person name="Thomas B.C."/>
            <person name="Singh A."/>
            <person name="Wilkins M.J."/>
            <person name="Karaoz U."/>
            <person name="Brodie E.L."/>
            <person name="Williams K.H."/>
            <person name="Hubbard S.S."/>
            <person name="Banfield J.F."/>
        </authorList>
    </citation>
    <scope>NUCLEOTIDE SEQUENCE [LARGE SCALE GENOMIC DNA]</scope>
</reference>
<accession>A0A1F4U4M2</accession>
<comment type="caution">
    <text evidence="1">The sequence shown here is derived from an EMBL/GenBank/DDBJ whole genome shotgun (WGS) entry which is preliminary data.</text>
</comment>
<dbReference type="Pfam" id="PF05258">
    <property type="entry name" value="DciA"/>
    <property type="match status" value="1"/>
</dbReference>
<evidence type="ECO:0000313" key="2">
    <source>
        <dbReference type="Proteomes" id="UP000179242"/>
    </source>
</evidence>
<dbReference type="PANTHER" id="PTHR36456:SF1">
    <property type="entry name" value="UPF0232 PROTEIN SCO3875"/>
    <property type="match status" value="1"/>
</dbReference>
<dbReference type="EMBL" id="MEUJ01000005">
    <property type="protein sequence ID" value="OGC39872.1"/>
    <property type="molecule type" value="Genomic_DNA"/>
</dbReference>
<dbReference type="PANTHER" id="PTHR36456">
    <property type="entry name" value="UPF0232 PROTEIN SCO3875"/>
    <property type="match status" value="1"/>
</dbReference>
<organism evidence="1 2">
    <name type="scientific">candidate division WOR-1 bacterium RIFOXYC2_FULL_46_14</name>
    <dbReference type="NCBI Taxonomy" id="1802587"/>
    <lineage>
        <taxon>Bacteria</taxon>
        <taxon>Bacillati</taxon>
        <taxon>Saganbacteria</taxon>
    </lineage>
</organism>
<dbReference type="AlphaFoldDB" id="A0A1F4U4M2"/>
<gene>
    <name evidence="1" type="ORF">A2438_05080</name>
</gene>
<proteinExistence type="predicted"/>
<evidence type="ECO:0000313" key="1">
    <source>
        <dbReference type="EMBL" id="OGC39872.1"/>
    </source>
</evidence>
<evidence type="ECO:0008006" key="3">
    <source>
        <dbReference type="Google" id="ProtNLM"/>
    </source>
</evidence>
<sequence>MKRLAEVFGSESFTNLRNLIDGANLVLQWEKAVDKTISSQTEALKFEKGTIFIKVKSSAWANELKFLKEKMIARLNKYVGKNIVSDIRFLVKGVNHG</sequence>
<name>A0A1F4U4M2_UNCSA</name>
<dbReference type="InterPro" id="IPR007922">
    <property type="entry name" value="DciA-like"/>
</dbReference>
<protein>
    <recommendedName>
        <fullName evidence="3">RNA-binding protein</fullName>
    </recommendedName>
</protein>